<dbReference type="Pfam" id="PF01485">
    <property type="entry name" value="IBR"/>
    <property type="match status" value="1"/>
</dbReference>
<comment type="catalytic activity">
    <reaction evidence="1">
        <text>[E2 ubiquitin-conjugating enzyme]-S-ubiquitinyl-L-cysteine + [acceptor protein]-L-lysine = [E2 ubiquitin-conjugating enzyme]-L-cysteine + [acceptor protein]-N(6)-ubiquitinyl-L-lysine.</text>
        <dbReference type="EC" id="2.3.2.31"/>
    </reaction>
</comment>
<dbReference type="GO" id="GO:0008270">
    <property type="term" value="F:zinc ion binding"/>
    <property type="evidence" value="ECO:0007669"/>
    <property type="project" value="UniProtKB-KW"/>
</dbReference>
<organism evidence="15 16">
    <name type="scientific">Artemia franciscana</name>
    <name type="common">Brine shrimp</name>
    <name type="synonym">Artemia sanfranciscana</name>
    <dbReference type="NCBI Taxonomy" id="6661"/>
    <lineage>
        <taxon>Eukaryota</taxon>
        <taxon>Metazoa</taxon>
        <taxon>Ecdysozoa</taxon>
        <taxon>Arthropoda</taxon>
        <taxon>Crustacea</taxon>
        <taxon>Branchiopoda</taxon>
        <taxon>Anostraca</taxon>
        <taxon>Artemiidae</taxon>
        <taxon>Artemia</taxon>
    </lineage>
</organism>
<keyword evidence="16" id="KW-1185">Reference proteome</keyword>
<dbReference type="InterPro" id="IPR054694">
    <property type="entry name" value="Parkin-like_IBR"/>
</dbReference>
<evidence type="ECO:0000256" key="7">
    <source>
        <dbReference type="ARBA" id="ARBA00022737"/>
    </source>
</evidence>
<dbReference type="Pfam" id="PF00097">
    <property type="entry name" value="zf-C3HC4"/>
    <property type="match status" value="1"/>
</dbReference>
<dbReference type="InterPro" id="IPR018957">
    <property type="entry name" value="Znf_C3HC4_RING-type"/>
</dbReference>
<dbReference type="PROSITE" id="PS51873">
    <property type="entry name" value="TRIAD"/>
    <property type="match status" value="1"/>
</dbReference>
<evidence type="ECO:0000256" key="6">
    <source>
        <dbReference type="ARBA" id="ARBA00022723"/>
    </source>
</evidence>
<evidence type="ECO:0000256" key="12">
    <source>
        <dbReference type="SAM" id="MobiDB-lite"/>
    </source>
</evidence>
<dbReference type="AlphaFoldDB" id="A0AA88HY15"/>
<evidence type="ECO:0000259" key="14">
    <source>
        <dbReference type="PROSITE" id="PS51873"/>
    </source>
</evidence>
<dbReference type="PROSITE" id="PS00518">
    <property type="entry name" value="ZF_RING_1"/>
    <property type="match status" value="1"/>
</dbReference>
<dbReference type="GO" id="GO:0061630">
    <property type="term" value="F:ubiquitin protein ligase activity"/>
    <property type="evidence" value="ECO:0007669"/>
    <property type="project" value="UniProtKB-EC"/>
</dbReference>
<feature type="domain" description="RING-type" evidence="14">
    <location>
        <begin position="220"/>
        <end position="437"/>
    </location>
</feature>
<dbReference type="InterPro" id="IPR048962">
    <property type="entry name" value="ARIH1-like_UBL"/>
</dbReference>
<evidence type="ECO:0000256" key="4">
    <source>
        <dbReference type="ARBA" id="ARBA00012251"/>
    </source>
</evidence>
<dbReference type="Pfam" id="PF21235">
    <property type="entry name" value="UBA_ARI1"/>
    <property type="match status" value="2"/>
</dbReference>
<dbReference type="PROSITE" id="PS50089">
    <property type="entry name" value="ZF_RING_2"/>
    <property type="match status" value="1"/>
</dbReference>
<comment type="pathway">
    <text evidence="2">Protein modification; protein ubiquitination.</text>
</comment>
<evidence type="ECO:0000256" key="11">
    <source>
        <dbReference type="PROSITE-ProRule" id="PRU00175"/>
    </source>
</evidence>
<dbReference type="InterPro" id="IPR013083">
    <property type="entry name" value="Znf_RING/FYVE/PHD"/>
</dbReference>
<keyword evidence="8 11" id="KW-0863">Zinc-finger</keyword>
<proteinExistence type="inferred from homology"/>
<gene>
    <name evidence="15" type="ORF">QYM36_004899</name>
</gene>
<dbReference type="Gene3D" id="1.20.120.1750">
    <property type="match status" value="2"/>
</dbReference>
<evidence type="ECO:0000313" key="16">
    <source>
        <dbReference type="Proteomes" id="UP001187531"/>
    </source>
</evidence>
<dbReference type="Proteomes" id="UP001187531">
    <property type="component" value="Unassembled WGS sequence"/>
</dbReference>
<dbReference type="SUPFAM" id="SSF57850">
    <property type="entry name" value="RING/U-box"/>
    <property type="match status" value="3"/>
</dbReference>
<dbReference type="FunFam" id="3.30.40.10:FF:000019">
    <property type="entry name" value="RBR-type E3 ubiquitin transferase"/>
    <property type="match status" value="1"/>
</dbReference>
<keyword evidence="7" id="KW-0677">Repeat</keyword>
<protein>
    <recommendedName>
        <fullName evidence="4">RBR-type E3 ubiquitin transferase</fullName>
        <ecNumber evidence="4">2.3.2.31</ecNumber>
    </recommendedName>
</protein>
<keyword evidence="9" id="KW-0833">Ubl conjugation pathway</keyword>
<name>A0AA88HY15_ARTSF</name>
<dbReference type="InterPro" id="IPR017907">
    <property type="entry name" value="Znf_RING_CS"/>
</dbReference>
<evidence type="ECO:0000256" key="9">
    <source>
        <dbReference type="ARBA" id="ARBA00022786"/>
    </source>
</evidence>
<keyword evidence="5" id="KW-0808">Transferase</keyword>
<dbReference type="EC" id="2.3.2.31" evidence="4"/>
<accession>A0AA88HY15</accession>
<dbReference type="SMART" id="SM00647">
    <property type="entry name" value="IBR"/>
    <property type="match status" value="2"/>
</dbReference>
<evidence type="ECO:0000313" key="15">
    <source>
        <dbReference type="EMBL" id="KAK2719228.1"/>
    </source>
</evidence>
<dbReference type="InterPro" id="IPR031127">
    <property type="entry name" value="E3_UB_ligase_RBR"/>
</dbReference>
<dbReference type="InterPro" id="IPR001841">
    <property type="entry name" value="Znf_RING"/>
</dbReference>
<feature type="domain" description="RING-type" evidence="13">
    <location>
        <begin position="224"/>
        <end position="273"/>
    </location>
</feature>
<comment type="caution">
    <text evidence="15">The sequence shown here is derived from an EMBL/GenBank/DDBJ whole genome shotgun (WGS) entry which is preliminary data.</text>
</comment>
<dbReference type="EMBL" id="JAVRJZ010000008">
    <property type="protein sequence ID" value="KAK2719228.1"/>
    <property type="molecule type" value="Genomic_DNA"/>
</dbReference>
<dbReference type="Gene3D" id="3.30.40.10">
    <property type="entry name" value="Zinc/RING finger domain, C3HC4 (zinc finger)"/>
    <property type="match status" value="1"/>
</dbReference>
<evidence type="ECO:0000256" key="1">
    <source>
        <dbReference type="ARBA" id="ARBA00001798"/>
    </source>
</evidence>
<dbReference type="Pfam" id="PF22605">
    <property type="entry name" value="IBR_2"/>
    <property type="match status" value="1"/>
</dbReference>
<comment type="similarity">
    <text evidence="3">Belongs to the RBR family. Ariadne subfamily.</text>
</comment>
<evidence type="ECO:0000256" key="10">
    <source>
        <dbReference type="ARBA" id="ARBA00022833"/>
    </source>
</evidence>
<dbReference type="InterPro" id="IPR002867">
    <property type="entry name" value="IBR_dom"/>
</dbReference>
<feature type="region of interest" description="Disordered" evidence="12">
    <location>
        <begin position="1"/>
        <end position="28"/>
    </location>
</feature>
<keyword evidence="10" id="KW-0862">Zinc</keyword>
<evidence type="ECO:0000256" key="2">
    <source>
        <dbReference type="ARBA" id="ARBA00004906"/>
    </source>
</evidence>
<dbReference type="CDD" id="cd20343">
    <property type="entry name" value="BRcat_RBR_HHARI-like"/>
    <property type="match status" value="1"/>
</dbReference>
<feature type="compositionally biased region" description="Acidic residues" evidence="12">
    <location>
        <begin position="1"/>
        <end position="15"/>
    </location>
</feature>
<sequence>MSSDESDDREDESEEVVAISPSEEQSDSYEVLTPEQIVRFMSKVIRETNSFLQLPKTTTRTILHGFKWNIENLLERYYDGNQDKIFQEAHVESPFKKQPIKLAMNKLSKEDLQLEYCGICMNAEPSNNMEDQTDSYEILTPEQIVTYMTKVIRETNNFLQLPETTTRTILHSFKWNIETLLERYYYGNKDKIFQEAHVKSLVKKQPIQPVMNKLRKEDLQLEYCGICMNEQPSNKMGNAECGHRFCRNCLCEYLSLKIVDEGVSQMVECPIFKYGISFDGTTVLDLVKDSKVLLKYHQLITNSFVECNMFLRWCPGVGCNNGIRLDNFSSLTVQCNCGEIFCFKCGLLGGHSPISCSIYNQWIEKCNDEFETLNWIAVHTKRCPKCYVYIEKNGGCNQMVCKRVSCCHEFCWVCRKPWRNLASSNHMCEGDFYDKYIIQMQSLKLEASTLHSAIEEKMGIMMSFKMLGKTIEKALVELRQCRRVLMFAYVFCYYVKANNLKDMFQDNLDDLSNATECLSGYLERGFSGDDLNSVPAKVKDLMKYCYSRRKKLVEHVENGNSNRFWEYR</sequence>
<dbReference type="GO" id="GO:0016567">
    <property type="term" value="P:protein ubiquitination"/>
    <property type="evidence" value="ECO:0007669"/>
    <property type="project" value="InterPro"/>
</dbReference>
<keyword evidence="6" id="KW-0479">Metal-binding</keyword>
<evidence type="ECO:0000256" key="8">
    <source>
        <dbReference type="ARBA" id="ARBA00022771"/>
    </source>
</evidence>
<dbReference type="InterPro" id="IPR044066">
    <property type="entry name" value="TRIAD_supradom"/>
</dbReference>
<evidence type="ECO:0000256" key="3">
    <source>
        <dbReference type="ARBA" id="ARBA00005884"/>
    </source>
</evidence>
<evidence type="ECO:0000256" key="5">
    <source>
        <dbReference type="ARBA" id="ARBA00022679"/>
    </source>
</evidence>
<evidence type="ECO:0000259" key="13">
    <source>
        <dbReference type="PROSITE" id="PS50089"/>
    </source>
</evidence>
<reference evidence="15" key="1">
    <citation type="submission" date="2023-07" db="EMBL/GenBank/DDBJ databases">
        <title>Chromosome-level genome assembly of Artemia franciscana.</title>
        <authorList>
            <person name="Jo E."/>
        </authorList>
    </citation>
    <scope>NUCLEOTIDE SEQUENCE</scope>
    <source>
        <tissue evidence="15">Whole body</tissue>
    </source>
</reference>
<dbReference type="PANTHER" id="PTHR11685">
    <property type="entry name" value="RBR FAMILY RING FINGER AND IBR DOMAIN-CONTAINING"/>
    <property type="match status" value="1"/>
</dbReference>